<accession>A0A1G8KF10</accession>
<organism evidence="2 3">
    <name type="scientific">Salipiger marinus</name>
    <dbReference type="NCBI Taxonomy" id="555512"/>
    <lineage>
        <taxon>Bacteria</taxon>
        <taxon>Pseudomonadati</taxon>
        <taxon>Pseudomonadota</taxon>
        <taxon>Alphaproteobacteria</taxon>
        <taxon>Rhodobacterales</taxon>
        <taxon>Roseobacteraceae</taxon>
        <taxon>Salipiger</taxon>
    </lineage>
</organism>
<reference evidence="2 3" key="1">
    <citation type="submission" date="2016-10" db="EMBL/GenBank/DDBJ databases">
        <authorList>
            <person name="de Groot N.N."/>
        </authorList>
    </citation>
    <scope>NUCLEOTIDE SEQUENCE [LARGE SCALE GENOMIC DNA]</scope>
    <source>
        <strain evidence="2 3">DSM 26424</strain>
    </source>
</reference>
<evidence type="ECO:0000313" key="3">
    <source>
        <dbReference type="Proteomes" id="UP000199093"/>
    </source>
</evidence>
<name>A0A1G8KF10_9RHOB</name>
<evidence type="ECO:0000256" key="1">
    <source>
        <dbReference type="SAM" id="SignalP"/>
    </source>
</evidence>
<keyword evidence="1" id="KW-0732">Signal</keyword>
<feature type="chain" id="PRO_5011501007" description="Lipoprotein with Yx(FWY)xxD motif" evidence="1">
    <location>
        <begin position="27"/>
        <end position="168"/>
    </location>
</feature>
<dbReference type="OrthoDB" id="9800666at2"/>
<sequence length="168" mass="17729">MSSVLSFRNLSLLTGLLALTALPALAQPTPALSLASSEADGTHLVGPDGRPVYAMLTKGSGGDDEDPLASCGASCLQDWPLLVTEGEPSFGEGIEAALVDTKPWRGVNVLTYADQPLFQFHRDILGEAPEGQGIFSYGGWWALVRPDGSLVRSSTMPEHGDTDEMIEG</sequence>
<evidence type="ECO:0008006" key="4">
    <source>
        <dbReference type="Google" id="ProtNLM"/>
    </source>
</evidence>
<protein>
    <recommendedName>
        <fullName evidence="4">Lipoprotein with Yx(FWY)xxD motif</fullName>
    </recommendedName>
</protein>
<feature type="signal peptide" evidence="1">
    <location>
        <begin position="1"/>
        <end position="26"/>
    </location>
</feature>
<dbReference type="AlphaFoldDB" id="A0A1G8KF10"/>
<dbReference type="EMBL" id="FNEJ01000004">
    <property type="protein sequence ID" value="SDI42001.1"/>
    <property type="molecule type" value="Genomic_DNA"/>
</dbReference>
<dbReference type="STRING" id="555512.SAMN04487993_1004216"/>
<proteinExistence type="predicted"/>
<dbReference type="RefSeq" id="WP_089845048.1">
    <property type="nucleotide sequence ID" value="NZ_FNEJ01000004.1"/>
</dbReference>
<keyword evidence="3" id="KW-1185">Reference proteome</keyword>
<dbReference type="Proteomes" id="UP000199093">
    <property type="component" value="Unassembled WGS sequence"/>
</dbReference>
<evidence type="ECO:0000313" key="2">
    <source>
        <dbReference type="EMBL" id="SDI42001.1"/>
    </source>
</evidence>
<gene>
    <name evidence="2" type="ORF">SAMN04487993_1004216</name>
</gene>